<evidence type="ECO:0000313" key="1">
    <source>
        <dbReference type="EMBL" id="KAF2027093.1"/>
    </source>
</evidence>
<keyword evidence="2" id="KW-1185">Reference proteome</keyword>
<dbReference type="Proteomes" id="UP000799777">
    <property type="component" value="Unassembled WGS sequence"/>
</dbReference>
<dbReference type="OrthoDB" id="3753685at2759"/>
<organism evidence="1 2">
    <name type="scientific">Setomelanomma holmii</name>
    <dbReference type="NCBI Taxonomy" id="210430"/>
    <lineage>
        <taxon>Eukaryota</taxon>
        <taxon>Fungi</taxon>
        <taxon>Dikarya</taxon>
        <taxon>Ascomycota</taxon>
        <taxon>Pezizomycotina</taxon>
        <taxon>Dothideomycetes</taxon>
        <taxon>Pleosporomycetidae</taxon>
        <taxon>Pleosporales</taxon>
        <taxon>Pleosporineae</taxon>
        <taxon>Phaeosphaeriaceae</taxon>
        <taxon>Setomelanomma</taxon>
    </lineage>
</organism>
<dbReference type="EMBL" id="ML978232">
    <property type="protein sequence ID" value="KAF2027093.1"/>
    <property type="molecule type" value="Genomic_DNA"/>
</dbReference>
<accession>A0A9P4LJ00</accession>
<protein>
    <submittedName>
        <fullName evidence="1">Uncharacterized protein</fullName>
    </submittedName>
</protein>
<sequence length="261" mass="30179">MPGLLCVWANLPDDAITWYEDEWLPDMREQNSIHTLHSQYTTNGFEGEPIGQLDSPWPWCAVYDVPDVRKATEACYNNRNFPPEEMLAGPLKTARFDTKTYKELRRWQNGGWNGDPTQIGSVTLMEWRALKDKEQEILHWYTTYLAPQVSSSDQVLRFRLFELDNATVLEGTEHSTTEKDALHTYFTAVEFDTEDWPWEYVIALAENEKWREYFEGQKEVIWQISHYLVKKCYTEAGVFDIDKDVSSDESPPGSSAGPSSG</sequence>
<proteinExistence type="predicted"/>
<dbReference type="AlphaFoldDB" id="A0A9P4LJ00"/>
<comment type="caution">
    <text evidence="1">The sequence shown here is derived from an EMBL/GenBank/DDBJ whole genome shotgun (WGS) entry which is preliminary data.</text>
</comment>
<gene>
    <name evidence="1" type="ORF">EK21DRAFT_91861</name>
</gene>
<evidence type="ECO:0000313" key="2">
    <source>
        <dbReference type="Proteomes" id="UP000799777"/>
    </source>
</evidence>
<name>A0A9P4LJ00_9PLEO</name>
<reference evidence="1" key="1">
    <citation type="journal article" date="2020" name="Stud. Mycol.">
        <title>101 Dothideomycetes genomes: a test case for predicting lifestyles and emergence of pathogens.</title>
        <authorList>
            <person name="Haridas S."/>
            <person name="Albert R."/>
            <person name="Binder M."/>
            <person name="Bloem J."/>
            <person name="Labutti K."/>
            <person name="Salamov A."/>
            <person name="Andreopoulos B."/>
            <person name="Baker S."/>
            <person name="Barry K."/>
            <person name="Bills G."/>
            <person name="Bluhm B."/>
            <person name="Cannon C."/>
            <person name="Castanera R."/>
            <person name="Culley D."/>
            <person name="Daum C."/>
            <person name="Ezra D."/>
            <person name="Gonzalez J."/>
            <person name="Henrissat B."/>
            <person name="Kuo A."/>
            <person name="Liang C."/>
            <person name="Lipzen A."/>
            <person name="Lutzoni F."/>
            <person name="Magnuson J."/>
            <person name="Mondo S."/>
            <person name="Nolan M."/>
            <person name="Ohm R."/>
            <person name="Pangilinan J."/>
            <person name="Park H.-J."/>
            <person name="Ramirez L."/>
            <person name="Alfaro M."/>
            <person name="Sun H."/>
            <person name="Tritt A."/>
            <person name="Yoshinaga Y."/>
            <person name="Zwiers L.-H."/>
            <person name="Turgeon B."/>
            <person name="Goodwin S."/>
            <person name="Spatafora J."/>
            <person name="Crous P."/>
            <person name="Grigoriev I."/>
        </authorList>
    </citation>
    <scope>NUCLEOTIDE SEQUENCE</scope>
    <source>
        <strain evidence="1">CBS 110217</strain>
    </source>
</reference>